<organism evidence="1 2">
    <name type="scientific">Eumeta variegata</name>
    <name type="common">Bagworm moth</name>
    <name type="synonym">Eumeta japonica</name>
    <dbReference type="NCBI Taxonomy" id="151549"/>
    <lineage>
        <taxon>Eukaryota</taxon>
        <taxon>Metazoa</taxon>
        <taxon>Ecdysozoa</taxon>
        <taxon>Arthropoda</taxon>
        <taxon>Hexapoda</taxon>
        <taxon>Insecta</taxon>
        <taxon>Pterygota</taxon>
        <taxon>Neoptera</taxon>
        <taxon>Endopterygota</taxon>
        <taxon>Lepidoptera</taxon>
        <taxon>Glossata</taxon>
        <taxon>Ditrysia</taxon>
        <taxon>Tineoidea</taxon>
        <taxon>Psychidae</taxon>
        <taxon>Oiketicinae</taxon>
        <taxon>Eumeta</taxon>
    </lineage>
</organism>
<dbReference type="OrthoDB" id="415822at2759"/>
<accession>A0A4C1ZJG7</accession>
<proteinExistence type="predicted"/>
<sequence length="124" mass="14067">MEKRHLKSQPMASPTCPQLLQNVVTGLVPQQSILSYRSLQCDPEDIPPVVTGNGLTEACHRVGINEAPARSDQSRDTGYCFENRHKGNAKSNPRRLRYVPQRSFPRKWKQQRLVPLPIGKRPPD</sequence>
<dbReference type="AlphaFoldDB" id="A0A4C1ZJG7"/>
<keyword evidence="2" id="KW-1185">Reference proteome</keyword>
<protein>
    <submittedName>
        <fullName evidence="1">Uncharacterized protein</fullName>
    </submittedName>
</protein>
<dbReference type="EMBL" id="BGZK01001832">
    <property type="protein sequence ID" value="GBP87049.1"/>
    <property type="molecule type" value="Genomic_DNA"/>
</dbReference>
<evidence type="ECO:0000313" key="1">
    <source>
        <dbReference type="EMBL" id="GBP87049.1"/>
    </source>
</evidence>
<gene>
    <name evidence="1" type="ORF">EVAR_65524_1</name>
</gene>
<evidence type="ECO:0000313" key="2">
    <source>
        <dbReference type="Proteomes" id="UP000299102"/>
    </source>
</evidence>
<name>A0A4C1ZJG7_EUMVA</name>
<reference evidence="1 2" key="1">
    <citation type="journal article" date="2019" name="Commun. Biol.">
        <title>The bagworm genome reveals a unique fibroin gene that provides high tensile strength.</title>
        <authorList>
            <person name="Kono N."/>
            <person name="Nakamura H."/>
            <person name="Ohtoshi R."/>
            <person name="Tomita M."/>
            <person name="Numata K."/>
            <person name="Arakawa K."/>
        </authorList>
    </citation>
    <scope>NUCLEOTIDE SEQUENCE [LARGE SCALE GENOMIC DNA]</scope>
</reference>
<dbReference type="Proteomes" id="UP000299102">
    <property type="component" value="Unassembled WGS sequence"/>
</dbReference>
<comment type="caution">
    <text evidence="1">The sequence shown here is derived from an EMBL/GenBank/DDBJ whole genome shotgun (WGS) entry which is preliminary data.</text>
</comment>